<evidence type="ECO:0000256" key="4">
    <source>
        <dbReference type="ARBA" id="ARBA00022801"/>
    </source>
</evidence>
<evidence type="ECO:0000256" key="6">
    <source>
        <dbReference type="SAM" id="MobiDB-lite"/>
    </source>
</evidence>
<dbReference type="GO" id="GO:0009253">
    <property type="term" value="P:peptidoglycan catabolic process"/>
    <property type="evidence" value="ECO:0007669"/>
    <property type="project" value="InterPro"/>
</dbReference>
<evidence type="ECO:0000256" key="3">
    <source>
        <dbReference type="ARBA" id="ARBA00022670"/>
    </source>
</evidence>
<dbReference type="PROSITE" id="PS51935">
    <property type="entry name" value="NLPC_P60"/>
    <property type="match status" value="1"/>
</dbReference>
<evidence type="ECO:0000256" key="5">
    <source>
        <dbReference type="ARBA" id="ARBA00022807"/>
    </source>
</evidence>
<evidence type="ECO:0000256" key="1">
    <source>
        <dbReference type="ARBA" id="ARBA00007074"/>
    </source>
</evidence>
<comment type="similarity">
    <text evidence="2">Belongs to the glycosyl hydrolase 25 family.</text>
</comment>
<dbReference type="SUPFAM" id="SSF51445">
    <property type="entry name" value="(Trans)glycosidases"/>
    <property type="match status" value="1"/>
</dbReference>
<dbReference type="InterPro" id="IPR017853">
    <property type="entry name" value="GH"/>
</dbReference>
<keyword evidence="4" id="KW-0378">Hydrolase</keyword>
<dbReference type="PROSITE" id="PS51904">
    <property type="entry name" value="GLYCOSYL_HYDROL_F25_2"/>
    <property type="match status" value="1"/>
</dbReference>
<dbReference type="Proteomes" id="UP000470010">
    <property type="component" value="Unassembled WGS sequence"/>
</dbReference>
<dbReference type="GO" id="GO:0006508">
    <property type="term" value="P:proteolysis"/>
    <property type="evidence" value="ECO:0007669"/>
    <property type="project" value="UniProtKB-KW"/>
</dbReference>
<dbReference type="CDD" id="cd06414">
    <property type="entry name" value="GH25_LytC-like"/>
    <property type="match status" value="1"/>
</dbReference>
<dbReference type="Pfam" id="PF07538">
    <property type="entry name" value="ChW"/>
    <property type="match status" value="1"/>
</dbReference>
<accession>A0A7K0G8Y5</accession>
<proteinExistence type="inferred from homology"/>
<dbReference type="Gene3D" id="3.90.1720.10">
    <property type="entry name" value="endopeptidase domain like (from Nostoc punctiforme)"/>
    <property type="match status" value="1"/>
</dbReference>
<reference evidence="9" key="1">
    <citation type="submission" date="2019-08" db="EMBL/GenBank/DDBJ databases">
        <title>Arthrobacter sp. nov., isolated from plateau pika and Tibetan wild ass.</title>
        <authorList>
            <person name="Ge Y."/>
        </authorList>
    </citation>
    <scope>NUCLEOTIDE SEQUENCE [LARGE SCALE GENOMIC DNA]</scope>
    <source>
        <strain evidence="9">HF-1365</strain>
    </source>
</reference>
<dbReference type="InterPro" id="IPR038765">
    <property type="entry name" value="Papain-like_cys_pep_sf"/>
</dbReference>
<dbReference type="GO" id="GO:0008234">
    <property type="term" value="F:cysteine-type peptidase activity"/>
    <property type="evidence" value="ECO:0007669"/>
    <property type="project" value="UniProtKB-KW"/>
</dbReference>
<dbReference type="PANTHER" id="PTHR34135:SF2">
    <property type="entry name" value="LYSOZYME"/>
    <property type="match status" value="1"/>
</dbReference>
<evidence type="ECO:0000259" key="7">
    <source>
        <dbReference type="PROSITE" id="PS51935"/>
    </source>
</evidence>
<dbReference type="InterPro" id="IPR000064">
    <property type="entry name" value="NLP_P60_dom"/>
</dbReference>
<evidence type="ECO:0000313" key="9">
    <source>
        <dbReference type="Proteomes" id="UP000470010"/>
    </source>
</evidence>
<dbReference type="EMBL" id="VTFZ01000003">
    <property type="protein sequence ID" value="MRX79804.1"/>
    <property type="molecule type" value="Genomic_DNA"/>
</dbReference>
<dbReference type="InterPro" id="IPR002053">
    <property type="entry name" value="Glyco_hydro_25"/>
</dbReference>
<dbReference type="GO" id="GO:0003796">
    <property type="term" value="F:lysozyme activity"/>
    <property type="evidence" value="ECO:0007669"/>
    <property type="project" value="InterPro"/>
</dbReference>
<dbReference type="PANTHER" id="PTHR34135">
    <property type="entry name" value="LYSOZYME"/>
    <property type="match status" value="1"/>
</dbReference>
<feature type="domain" description="NlpC/P60" evidence="7">
    <location>
        <begin position="1214"/>
        <end position="1349"/>
    </location>
</feature>
<dbReference type="Gene3D" id="3.20.20.80">
    <property type="entry name" value="Glycosidases"/>
    <property type="match status" value="1"/>
</dbReference>
<keyword evidence="5" id="KW-0788">Thiol protease</keyword>
<keyword evidence="3" id="KW-0645">Protease</keyword>
<dbReference type="GO" id="GO:0016998">
    <property type="term" value="P:cell wall macromolecule catabolic process"/>
    <property type="evidence" value="ECO:0007669"/>
    <property type="project" value="InterPro"/>
</dbReference>
<dbReference type="SUPFAM" id="SSF54001">
    <property type="entry name" value="Cysteine proteinases"/>
    <property type="match status" value="1"/>
</dbReference>
<name>A0A7K0G8Y5_9ACTN</name>
<sequence>MLRSKRIVAAFLAGLLCWLSIMQPIAIYASTLGQEDVSVAGSPDSAGEPADGSESPLGDNGNSAPNDQGSSDADDSTDDSASADGSSASVDAGVQNLPSNDASDNAADAEESANEETSQSTGLSADESMANSWRFENGTVRTDVNPGVSLYSMSTPPSGASAQGVDVSTWNGTIDWAKVKAAGIDFAVLRVGYGDSALDKQFVNNVRGCKANGVPFGVYVYSYAWDAASSKLEGQGTVTRLQQAGVSPSDLSLPVYYDLENENPSTHRPAGVDDNNNYREIQGGAQTFADMASSFASVLESNGYTVGVYANLNWWRNYLTSSTFNKWDRWVAQYNSTCTYTGSYSMWQYTSTGSVSGISGNVDLNWWYGVPDCSSVTLSAQANGNALSLSTSGFTTAPKNVAFAVTSSTGTTKWYQAYQRSDGSWTANPSVVKDFSSYGTYTVSVWATFGFTTISVTSTSASLSAGDVEASAAVSGESLELSVSGWSAEPSNASFEVVAPSGASRWYQAERQEDGSWTAEVPAFSDMGEVGSYSARAWATLGGFTSVTATASAEFSAGDISASASIEDGSIALSASGWALQAKNVSFEVRSPSGASRWYQAYRQSDGSWAAAADAGADFGEWGEYTATVFATYGRSTASYGSARVTAEEAEPSVEASASGASFELAASGWTLSPKNVAFEVVAPSGSSRWYQAYRQSDGSWTASISALKDFGAWGEYSVKVWATYGSSTRVMANGSASLSAGDVEASAAVSGESLELSVSGWSAEPSNASFEVVAPSGASRWYQAERQEDGSWTAEVPAFSDMGEVGSYSARAWATLGGFTSVTATASAEFSAGDISASASIEDGSIALSASGWALQAKNVSFEVRSPSGASRWYQAYRQSDGSWAAAADAGADFGEWGEYTATVFATYGRSTASYGSARVTAEEAEPSVEASASGASFELAASGWTLSPKNVAFEVVAPSGSSRWYQAERQADGSWAANVRAGADFGEWGTYNVRTWATYAGSTKLYASASTALDRVSIRYSVRKGGGGWVAASDGAQASTWNGSIVCGANALSVSIVDSPVAGSVQFQGYAAGNGWTDQKVDGGDAGPFSESAIFSGIKVSFTGDLQNYADIWYRVYVNDFGWLGWAKNGALAGTTNLSLQVQSVEMIALPKGSKAPGSTINASLTTYPYIGFQNPAGYYQVSNKSVAIPHQGEGIFGYRSESTISYKATKQECINAMITRSMDYLGTPYRWDYSCAPGVGVDCAGLVMQALYATGMDLSPMNPWDHYYLGLSGGWHSAYANYMWNNGKFQKLSFSQRQRGDIVSWPGHVAIYLGNDQIIEAANGDVHITNVYRNGTPRGVLRPFIG</sequence>
<feature type="region of interest" description="Disordered" evidence="6">
    <location>
        <begin position="37"/>
        <end position="129"/>
    </location>
</feature>
<comment type="caution">
    <text evidence="8">The sequence shown here is derived from an EMBL/GenBank/DDBJ whole genome shotgun (WGS) entry which is preliminary data.</text>
</comment>
<comment type="similarity">
    <text evidence="1">Belongs to the peptidase C40 family.</text>
</comment>
<dbReference type="Pfam" id="PF01183">
    <property type="entry name" value="Glyco_hydro_25"/>
    <property type="match status" value="1"/>
</dbReference>
<organism evidence="8 9">
    <name type="scientific">Enorma shizhengliae</name>
    <dbReference type="NCBI Taxonomy" id="2606615"/>
    <lineage>
        <taxon>Bacteria</taxon>
        <taxon>Bacillati</taxon>
        <taxon>Actinomycetota</taxon>
        <taxon>Coriobacteriia</taxon>
        <taxon>Coriobacteriales</taxon>
        <taxon>Coriobacteriaceae</taxon>
        <taxon>Enorma</taxon>
    </lineage>
</organism>
<protein>
    <recommendedName>
        <fullName evidence="7">NlpC/P60 domain-containing protein</fullName>
    </recommendedName>
</protein>
<gene>
    <name evidence="8" type="ORF">GJE22_04195</name>
</gene>
<feature type="compositionally biased region" description="Low complexity" evidence="6">
    <location>
        <begin position="79"/>
        <end position="106"/>
    </location>
</feature>
<evidence type="ECO:0000313" key="8">
    <source>
        <dbReference type="EMBL" id="MRX79804.1"/>
    </source>
</evidence>
<dbReference type="Pfam" id="PF00877">
    <property type="entry name" value="NLPC_P60"/>
    <property type="match status" value="1"/>
</dbReference>
<dbReference type="GO" id="GO:0016052">
    <property type="term" value="P:carbohydrate catabolic process"/>
    <property type="evidence" value="ECO:0007669"/>
    <property type="project" value="TreeGrafter"/>
</dbReference>
<evidence type="ECO:0000256" key="2">
    <source>
        <dbReference type="ARBA" id="ARBA00010646"/>
    </source>
</evidence>
<dbReference type="InterPro" id="IPR006637">
    <property type="entry name" value="ChW"/>
</dbReference>
<keyword evidence="9" id="KW-1185">Reference proteome</keyword>